<evidence type="ECO:0000256" key="1">
    <source>
        <dbReference type="PROSITE-ProRule" id="PRU00221"/>
    </source>
</evidence>
<feature type="compositionally biased region" description="Acidic residues" evidence="2">
    <location>
        <begin position="751"/>
        <end position="763"/>
    </location>
</feature>
<feature type="region of interest" description="Disordered" evidence="2">
    <location>
        <begin position="1138"/>
        <end position="1162"/>
    </location>
</feature>
<dbReference type="Proteomes" id="UP000756346">
    <property type="component" value="Unassembled WGS sequence"/>
</dbReference>
<dbReference type="GO" id="GO:0035859">
    <property type="term" value="C:Seh1-associated complex"/>
    <property type="evidence" value="ECO:0007669"/>
    <property type="project" value="TreeGrafter"/>
</dbReference>
<protein>
    <recommendedName>
        <fullName evidence="5">WD repeat protein</fullName>
    </recommendedName>
</protein>
<feature type="compositionally biased region" description="Low complexity" evidence="2">
    <location>
        <begin position="764"/>
        <end position="773"/>
    </location>
</feature>
<feature type="region of interest" description="Disordered" evidence="2">
    <location>
        <begin position="1020"/>
        <end position="1078"/>
    </location>
</feature>
<name>A0A9P8YD76_9PEZI</name>
<dbReference type="InterPro" id="IPR036322">
    <property type="entry name" value="WD40_repeat_dom_sf"/>
</dbReference>
<dbReference type="SMART" id="SM00320">
    <property type="entry name" value="WD40"/>
    <property type="match status" value="4"/>
</dbReference>
<feature type="region of interest" description="Disordered" evidence="2">
    <location>
        <begin position="742"/>
        <end position="773"/>
    </location>
</feature>
<organism evidence="3 4">
    <name type="scientific">Microdochium trichocladiopsis</name>
    <dbReference type="NCBI Taxonomy" id="1682393"/>
    <lineage>
        <taxon>Eukaryota</taxon>
        <taxon>Fungi</taxon>
        <taxon>Dikarya</taxon>
        <taxon>Ascomycota</taxon>
        <taxon>Pezizomycotina</taxon>
        <taxon>Sordariomycetes</taxon>
        <taxon>Xylariomycetidae</taxon>
        <taxon>Xylariales</taxon>
        <taxon>Microdochiaceae</taxon>
        <taxon>Microdochium</taxon>
    </lineage>
</organism>
<feature type="compositionally biased region" description="Acidic residues" evidence="2">
    <location>
        <begin position="637"/>
        <end position="652"/>
    </location>
</feature>
<dbReference type="InterPro" id="IPR015943">
    <property type="entry name" value="WD40/YVTN_repeat-like_dom_sf"/>
</dbReference>
<feature type="region of interest" description="Disordered" evidence="2">
    <location>
        <begin position="637"/>
        <end position="656"/>
    </location>
</feature>
<keyword evidence="4" id="KW-1185">Reference proteome</keyword>
<dbReference type="PANTHER" id="PTHR46170">
    <property type="entry name" value="GATOR COMPLEX PROTEIN WDR59"/>
    <property type="match status" value="1"/>
</dbReference>
<dbReference type="InterPro" id="IPR049567">
    <property type="entry name" value="WDR59-like"/>
</dbReference>
<keyword evidence="1" id="KW-0853">WD repeat</keyword>
<dbReference type="InterPro" id="IPR001680">
    <property type="entry name" value="WD40_rpt"/>
</dbReference>
<feature type="region of interest" description="Disordered" evidence="2">
    <location>
        <begin position="394"/>
        <end position="416"/>
    </location>
</feature>
<dbReference type="GO" id="GO:0005774">
    <property type="term" value="C:vacuolar membrane"/>
    <property type="evidence" value="ECO:0007669"/>
    <property type="project" value="TreeGrafter"/>
</dbReference>
<evidence type="ECO:0008006" key="5">
    <source>
        <dbReference type="Google" id="ProtNLM"/>
    </source>
</evidence>
<dbReference type="PANTHER" id="PTHR46170:SF1">
    <property type="entry name" value="GATOR COMPLEX PROTEIN WDR59"/>
    <property type="match status" value="1"/>
</dbReference>
<dbReference type="PROSITE" id="PS50082">
    <property type="entry name" value="WD_REPEATS_2"/>
    <property type="match status" value="2"/>
</dbReference>
<feature type="repeat" description="WD" evidence="1">
    <location>
        <begin position="215"/>
        <end position="257"/>
    </location>
</feature>
<feature type="compositionally biased region" description="Polar residues" evidence="2">
    <location>
        <begin position="1522"/>
        <end position="1531"/>
    </location>
</feature>
<dbReference type="EMBL" id="JAGTJQ010000002">
    <property type="protein sequence ID" value="KAH7037310.1"/>
    <property type="molecule type" value="Genomic_DNA"/>
</dbReference>
<dbReference type="GO" id="GO:1904263">
    <property type="term" value="P:positive regulation of TORC1 signaling"/>
    <property type="evidence" value="ECO:0007669"/>
    <property type="project" value="TreeGrafter"/>
</dbReference>
<reference evidence="3" key="1">
    <citation type="journal article" date="2021" name="Nat. Commun.">
        <title>Genetic determinants of endophytism in the Arabidopsis root mycobiome.</title>
        <authorList>
            <person name="Mesny F."/>
            <person name="Miyauchi S."/>
            <person name="Thiergart T."/>
            <person name="Pickel B."/>
            <person name="Atanasova L."/>
            <person name="Karlsson M."/>
            <person name="Huettel B."/>
            <person name="Barry K.W."/>
            <person name="Haridas S."/>
            <person name="Chen C."/>
            <person name="Bauer D."/>
            <person name="Andreopoulos W."/>
            <person name="Pangilinan J."/>
            <person name="LaButti K."/>
            <person name="Riley R."/>
            <person name="Lipzen A."/>
            <person name="Clum A."/>
            <person name="Drula E."/>
            <person name="Henrissat B."/>
            <person name="Kohler A."/>
            <person name="Grigoriev I.V."/>
            <person name="Martin F.M."/>
            <person name="Hacquard S."/>
        </authorList>
    </citation>
    <scope>NUCLEOTIDE SEQUENCE</scope>
    <source>
        <strain evidence="3">MPI-CAGE-CH-0230</strain>
    </source>
</reference>
<evidence type="ECO:0000313" key="4">
    <source>
        <dbReference type="Proteomes" id="UP000756346"/>
    </source>
</evidence>
<gene>
    <name evidence="3" type="ORF">B0I36DRAFT_237648</name>
</gene>
<dbReference type="Pfam" id="PF00400">
    <property type="entry name" value="WD40"/>
    <property type="match status" value="2"/>
</dbReference>
<feature type="compositionally biased region" description="Polar residues" evidence="2">
    <location>
        <begin position="403"/>
        <end position="416"/>
    </location>
</feature>
<dbReference type="OrthoDB" id="311712at2759"/>
<feature type="compositionally biased region" description="Gly residues" evidence="2">
    <location>
        <begin position="803"/>
        <end position="815"/>
    </location>
</feature>
<proteinExistence type="predicted"/>
<evidence type="ECO:0000256" key="2">
    <source>
        <dbReference type="SAM" id="MobiDB-lite"/>
    </source>
</evidence>
<feature type="compositionally biased region" description="Polar residues" evidence="2">
    <location>
        <begin position="1147"/>
        <end position="1156"/>
    </location>
</feature>
<feature type="compositionally biased region" description="Polar residues" evidence="2">
    <location>
        <begin position="1044"/>
        <end position="1055"/>
    </location>
</feature>
<dbReference type="GeneID" id="70179092"/>
<feature type="region of interest" description="Disordered" evidence="2">
    <location>
        <begin position="428"/>
        <end position="504"/>
    </location>
</feature>
<feature type="region of interest" description="Disordered" evidence="2">
    <location>
        <begin position="1457"/>
        <end position="1531"/>
    </location>
</feature>
<comment type="caution">
    <text evidence="3">The sequence shown here is derived from an EMBL/GenBank/DDBJ whole genome shotgun (WGS) entry which is preliminary data.</text>
</comment>
<dbReference type="Gene3D" id="2.130.10.10">
    <property type="entry name" value="YVTN repeat-like/Quinoprotein amine dehydrogenase"/>
    <property type="match status" value="1"/>
</dbReference>
<feature type="region of interest" description="Disordered" evidence="2">
    <location>
        <begin position="801"/>
        <end position="820"/>
    </location>
</feature>
<dbReference type="SUPFAM" id="SSF50978">
    <property type="entry name" value="WD40 repeat-like"/>
    <property type="match status" value="1"/>
</dbReference>
<dbReference type="GO" id="GO:0034198">
    <property type="term" value="P:cellular response to amino acid starvation"/>
    <property type="evidence" value="ECO:0007669"/>
    <property type="project" value="TreeGrafter"/>
</dbReference>
<feature type="compositionally biased region" description="Low complexity" evidence="2">
    <location>
        <begin position="1477"/>
        <end position="1491"/>
    </location>
</feature>
<sequence length="1531" mass="168473">MPSSVVQTWESSKKGKTKPIKSAFDSDTFDSHGSFHVDGLVGSATISPSGRDVALASPEGLAIIDLDSPYSRPRRLSSHGLPWLVVDVQWSPFAARDYWVASTANHRCLVWNLNLRDDSPTGAIEHSLQGHSRAITDINFSAHHPDLLATCSVDGYVHCWDLRRPRQPAITFCDWFAGATQVKFNRQDPFTLASSHDRWLHVWDERKPSEPVKSISAHTSKIYGIDWHRTCSKTLATCSLDKRIKLWNYESADAPVSVIKTDFPVWRARFTPFGRGLLAMPQNEPGNLHLYDCGLNVDGGTHNHSHPVKVFEGHGEDHKAKEFLWRARGGIAEDGTDQREFQLVTWGDDNALRLQPMEPDVLEAVGYVKGSIPESNFNITRKGATYKTFRAVDDHSAKERASSKMSDSRPGSRNSQYRRSALTMGMQTMSSRNPWGGSAPSWKGPAMKAKSSAGKGGDRGRDQLGWMKGITMSKKKPIPLPRSPQRKESKDSTMFSPNFHDQHWGEPETIQDEIIRVNQQLPNVQWDNVDMDELTLKASLQGPWGADGDTIYIKVKVDIPHGYPKSKAPKFLVEKTALMDEQTYKKVDHEVNQLASQFARRRQNCLEVGFSYLLGETDLSNSDAFFKNVKDLDDDVDGLADESSSEEDEDVPAEGVTSLSQDLTASVELDATLTPANRTPVPRTCGARFANNGTLVCFFPTKEEKARAMYLSAPGEAGKDRSRNEPQFAGFGRLAQEFATPRSRFMNDEVSATDDQSDSEETDVSSSSSSDSETTYMHKINMWYLPGRRFRKTFSGTYSMHSSGGGTGVGTGTGTGTSRRRLGKSKNVIALHNIAGELPSQKEFAHEYRIFGDGEEVCEHNALVVQKYGRSDLVDVWKYAALLLRKAIPLEWVEASQMHDSMLVIARDAVSRFGTDESSPNEWEKNKLTGRVKWGQHPLAKDLITDLFVYFELQADIQMLAMLSCIFGESSTEDSVAYAESHLTQPETPLPMKAPAFSLDYFPADASLWVTNSNYKSQATSAAGTPKIAHTPTRVVGSYGSDGAQWSTEPNSYSCGETPPSRTPGEGDPTHSLSTSPDNRMFRRANTALSTASGFAANFPRPFANVVSSSPPTRKRPSPGDNLLANLTPNMNVTWGGSTVIGPSPTFEPSNTARNSVSDDEPRKDDLLPYVCYGISTELEDQAIFDDDGWLSVPFLEHSREHLYAGYRYAYAEMLLMWEQPLARLEIMKFNVLKQDTSIHSSSSSFGTSGRGDFRESYQSSESLNHLSSGHAETSSPLVLRKKEMLERIVDSEVGIDVTGICWRHEIHLDPVRHTESYATAGGAVGTCERCKRTQTQLFCVFCHEPITALYPPCLGCGCASHDCCLAEWYAAGETECPAGDDCNCIEEACNSTVESWTVMIGALRQGKTRKVSDDLGSLNTTTTIGDPSYNHGVRRMSIASPTVSSVMEWENVASGSQLPLTDGQGKPLDDSGGLGSSSSAAGYAAHQQQQPLSAARISLGNRLKKSAGAWGSQGNLRKKTAGSSALSGKR</sequence>
<feature type="repeat" description="WD" evidence="1">
    <location>
        <begin position="128"/>
        <end position="170"/>
    </location>
</feature>
<accession>A0A9P8YD76</accession>
<dbReference type="RefSeq" id="XP_046016431.1">
    <property type="nucleotide sequence ID" value="XM_046149546.1"/>
</dbReference>
<dbReference type="GO" id="GO:0035591">
    <property type="term" value="F:signaling adaptor activity"/>
    <property type="evidence" value="ECO:0007669"/>
    <property type="project" value="TreeGrafter"/>
</dbReference>
<dbReference type="PROSITE" id="PS50294">
    <property type="entry name" value="WD_REPEATS_REGION"/>
    <property type="match status" value="2"/>
</dbReference>
<evidence type="ECO:0000313" key="3">
    <source>
        <dbReference type="EMBL" id="KAH7037310.1"/>
    </source>
</evidence>